<comment type="cofactor">
    <cofactor evidence="1">
        <name>FAD</name>
        <dbReference type="ChEBI" id="CHEBI:57692"/>
    </cofactor>
</comment>
<proteinExistence type="predicted"/>
<feature type="domain" description="FAD-binding FR-type" evidence="10">
    <location>
        <begin position="69"/>
        <end position="174"/>
    </location>
</feature>
<dbReference type="Pfam" id="PF00970">
    <property type="entry name" value="FAD_binding_6"/>
    <property type="match status" value="1"/>
</dbReference>
<dbReference type="PANTHER" id="PTHR47354:SF8">
    <property type="entry name" value="1,2-PHENYLACETYL-COA EPOXIDASE, SUBUNIT E"/>
    <property type="match status" value="1"/>
</dbReference>
<evidence type="ECO:0000256" key="1">
    <source>
        <dbReference type="ARBA" id="ARBA00001974"/>
    </source>
</evidence>
<reference evidence="11 12" key="1">
    <citation type="submission" date="2019-08" db="EMBL/GenBank/DDBJ databases">
        <title>Deep-cultivation of Planctomycetes and their phenomic and genomic characterization uncovers novel biology.</title>
        <authorList>
            <person name="Wiegand S."/>
            <person name="Jogler M."/>
            <person name="Boedeker C."/>
            <person name="Pinto D."/>
            <person name="Vollmers J."/>
            <person name="Rivas-Marin E."/>
            <person name="Kohn T."/>
            <person name="Peeters S.H."/>
            <person name="Heuer A."/>
            <person name="Rast P."/>
            <person name="Oberbeckmann S."/>
            <person name="Bunk B."/>
            <person name="Jeske O."/>
            <person name="Meyerdierks A."/>
            <person name="Storesund J.E."/>
            <person name="Kallscheuer N."/>
            <person name="Luecker S."/>
            <person name="Lage O.M."/>
            <person name="Pohl T."/>
            <person name="Merkel B.J."/>
            <person name="Hornburger P."/>
            <person name="Mueller R.-W."/>
            <person name="Bruemmer F."/>
            <person name="Labrenz M."/>
            <person name="Spormann A.M."/>
            <person name="Op den Camp H."/>
            <person name="Overmann J."/>
            <person name="Amann R."/>
            <person name="Jetten M.S.M."/>
            <person name="Mascher T."/>
            <person name="Medema M.H."/>
            <person name="Devos D.P."/>
            <person name="Kaster A.-K."/>
            <person name="Ovreas L."/>
            <person name="Rohde M."/>
            <person name="Galperin M.Y."/>
            <person name="Jogler C."/>
        </authorList>
    </citation>
    <scope>NUCLEOTIDE SEQUENCE [LARGE SCALE GENOMIC DNA]</scope>
    <source>
        <strain evidence="11 12">Pr1d</strain>
    </source>
</reference>
<dbReference type="PRINTS" id="PR00410">
    <property type="entry name" value="PHEHYDRXLASE"/>
</dbReference>
<dbReference type="PANTHER" id="PTHR47354">
    <property type="entry name" value="NADH OXIDOREDUCTASE HCR"/>
    <property type="match status" value="1"/>
</dbReference>
<dbReference type="InterPro" id="IPR001433">
    <property type="entry name" value="OxRdtase_FAD/NAD-bd"/>
</dbReference>
<feature type="domain" description="2Fe-2S ferredoxin-type" evidence="9">
    <location>
        <begin position="327"/>
        <end position="409"/>
    </location>
</feature>
<dbReference type="Gene3D" id="2.40.30.10">
    <property type="entry name" value="Translation factors"/>
    <property type="match status" value="1"/>
</dbReference>
<evidence type="ECO:0000259" key="10">
    <source>
        <dbReference type="PROSITE" id="PS51384"/>
    </source>
</evidence>
<dbReference type="InterPro" id="IPR012675">
    <property type="entry name" value="Beta-grasp_dom_sf"/>
</dbReference>
<dbReference type="Pfam" id="PF00175">
    <property type="entry name" value="NAD_binding_1"/>
    <property type="match status" value="1"/>
</dbReference>
<dbReference type="InterPro" id="IPR017938">
    <property type="entry name" value="Riboflavin_synthase-like_b-brl"/>
</dbReference>
<name>A0A5B9QFI7_9BACT</name>
<dbReference type="InterPro" id="IPR008333">
    <property type="entry name" value="Cbr1-like_FAD-bd_dom"/>
</dbReference>
<dbReference type="InterPro" id="IPR006058">
    <property type="entry name" value="2Fe2S_fd_BS"/>
</dbReference>
<accession>A0A5B9QFI7</accession>
<dbReference type="GO" id="GO:0050660">
    <property type="term" value="F:flavin adenine dinucleotide binding"/>
    <property type="evidence" value="ECO:0007669"/>
    <property type="project" value="TreeGrafter"/>
</dbReference>
<dbReference type="InterPro" id="IPR036010">
    <property type="entry name" value="2Fe-2S_ferredoxin-like_sf"/>
</dbReference>
<keyword evidence="4" id="KW-0479">Metal-binding</keyword>
<evidence type="ECO:0000256" key="2">
    <source>
        <dbReference type="ARBA" id="ARBA00022630"/>
    </source>
</evidence>
<dbReference type="PROSITE" id="PS51085">
    <property type="entry name" value="2FE2S_FER_2"/>
    <property type="match status" value="1"/>
</dbReference>
<dbReference type="EC" id="1.14.12.17" evidence="11"/>
<dbReference type="PROSITE" id="PS51384">
    <property type="entry name" value="FAD_FR"/>
    <property type="match status" value="1"/>
</dbReference>
<evidence type="ECO:0000256" key="3">
    <source>
        <dbReference type="ARBA" id="ARBA00022714"/>
    </source>
</evidence>
<dbReference type="InterPro" id="IPR017927">
    <property type="entry name" value="FAD-bd_FR_type"/>
</dbReference>
<evidence type="ECO:0000313" key="12">
    <source>
        <dbReference type="Proteomes" id="UP000323917"/>
    </source>
</evidence>
<dbReference type="Gene3D" id="3.10.20.30">
    <property type="match status" value="1"/>
</dbReference>
<dbReference type="OrthoDB" id="9801223at2"/>
<gene>
    <name evidence="11" type="primary">hmp_1</name>
    <name evidence="11" type="ORF">Pr1d_03520</name>
</gene>
<dbReference type="Proteomes" id="UP000323917">
    <property type="component" value="Chromosome"/>
</dbReference>
<sequence>MDWQSLGMISGAALLGVSGLQSLAATIANGSRKTRLRHRYQDQRARFQQQLASELKFARASKPIFRAWAGERPLRVAAVVDEAVGYKSFYLVAADGRALPHFEPGQYLTFSLRVDPQLKPIVRCYSLSERPREDYYRVTIKHTGAGQGSSYFHSRVKVGSVLNVQAPQGAFFLDPTDQLPVVLIAGGVGITPLLSMASSIAHEQSPRGVFLFAGFRNSSEHPFQEQLSALTEHENIHYDITYSRPSAEDLIGRDYQYQGHVNIVRLRQVLPSSNFRFYLCGPGAMMEQLVPGLLNWGVPEKHIHFEAFGPATVRRMRKPSNASCDPCRVEFARSETDLLWSGDFAALLDLAESAGIALDSGCRAGNCGQCLVKVRNGKIIHSKTPGVPLGDDECLTCIGQPQGEVVLDA</sequence>
<dbReference type="GO" id="GO:0046872">
    <property type="term" value="F:metal ion binding"/>
    <property type="evidence" value="ECO:0007669"/>
    <property type="project" value="UniProtKB-KW"/>
</dbReference>
<dbReference type="SUPFAM" id="SSF54292">
    <property type="entry name" value="2Fe-2S ferredoxin-like"/>
    <property type="match status" value="1"/>
</dbReference>
<evidence type="ECO:0000256" key="7">
    <source>
        <dbReference type="ARBA" id="ARBA00023004"/>
    </source>
</evidence>
<keyword evidence="12" id="KW-1185">Reference proteome</keyword>
<keyword evidence="6 11" id="KW-0560">Oxidoreductase</keyword>
<dbReference type="CDD" id="cd06184">
    <property type="entry name" value="flavohem_like_fad_nad_binding"/>
    <property type="match status" value="1"/>
</dbReference>
<evidence type="ECO:0000256" key="8">
    <source>
        <dbReference type="ARBA" id="ARBA00023014"/>
    </source>
</evidence>
<dbReference type="RefSeq" id="WP_148071899.1">
    <property type="nucleotide sequence ID" value="NZ_CP042913.1"/>
</dbReference>
<dbReference type="Pfam" id="PF00111">
    <property type="entry name" value="Fer2"/>
    <property type="match status" value="1"/>
</dbReference>
<dbReference type="InterPro" id="IPR050415">
    <property type="entry name" value="MRET"/>
</dbReference>
<dbReference type="GO" id="GO:0051537">
    <property type="term" value="F:2 iron, 2 sulfur cluster binding"/>
    <property type="evidence" value="ECO:0007669"/>
    <property type="project" value="UniProtKB-KW"/>
</dbReference>
<keyword evidence="8" id="KW-0411">Iron-sulfur</keyword>
<evidence type="ECO:0000256" key="4">
    <source>
        <dbReference type="ARBA" id="ARBA00022723"/>
    </source>
</evidence>
<keyword evidence="3" id="KW-0001">2Fe-2S</keyword>
<dbReference type="GO" id="GO:0008941">
    <property type="term" value="F:nitric oxide dioxygenase NAD(P)H activity"/>
    <property type="evidence" value="ECO:0007669"/>
    <property type="project" value="UniProtKB-EC"/>
</dbReference>
<dbReference type="Gene3D" id="3.40.50.80">
    <property type="entry name" value="Nucleotide-binding domain of ferredoxin-NADP reductase (FNR) module"/>
    <property type="match status" value="1"/>
</dbReference>
<dbReference type="AlphaFoldDB" id="A0A5B9QFI7"/>
<dbReference type="EMBL" id="CP042913">
    <property type="protein sequence ID" value="QEG33091.1"/>
    <property type="molecule type" value="Genomic_DNA"/>
</dbReference>
<dbReference type="SUPFAM" id="SSF52343">
    <property type="entry name" value="Ferredoxin reductase-like, C-terminal NADP-linked domain"/>
    <property type="match status" value="1"/>
</dbReference>
<evidence type="ECO:0000256" key="5">
    <source>
        <dbReference type="ARBA" id="ARBA00022827"/>
    </source>
</evidence>
<dbReference type="KEGG" id="bgok:Pr1d_03520"/>
<evidence type="ECO:0000313" key="11">
    <source>
        <dbReference type="EMBL" id="QEG33091.1"/>
    </source>
</evidence>
<evidence type="ECO:0000256" key="6">
    <source>
        <dbReference type="ARBA" id="ARBA00023002"/>
    </source>
</evidence>
<protein>
    <submittedName>
        <fullName evidence="11">Flavohemoprotein</fullName>
        <ecNumber evidence="11">1.14.12.17</ecNumber>
    </submittedName>
</protein>
<dbReference type="SUPFAM" id="SSF63380">
    <property type="entry name" value="Riboflavin synthase domain-like"/>
    <property type="match status" value="1"/>
</dbReference>
<evidence type="ECO:0000259" key="9">
    <source>
        <dbReference type="PROSITE" id="PS51085"/>
    </source>
</evidence>
<dbReference type="InterPro" id="IPR001041">
    <property type="entry name" value="2Fe-2S_ferredoxin-type"/>
</dbReference>
<dbReference type="PROSITE" id="PS00197">
    <property type="entry name" value="2FE2S_FER_1"/>
    <property type="match status" value="1"/>
</dbReference>
<keyword evidence="5" id="KW-0274">FAD</keyword>
<organism evidence="11 12">
    <name type="scientific">Bythopirellula goksoeyrii</name>
    <dbReference type="NCBI Taxonomy" id="1400387"/>
    <lineage>
        <taxon>Bacteria</taxon>
        <taxon>Pseudomonadati</taxon>
        <taxon>Planctomycetota</taxon>
        <taxon>Planctomycetia</taxon>
        <taxon>Pirellulales</taxon>
        <taxon>Lacipirellulaceae</taxon>
        <taxon>Bythopirellula</taxon>
    </lineage>
</organism>
<dbReference type="CDD" id="cd00207">
    <property type="entry name" value="fer2"/>
    <property type="match status" value="1"/>
</dbReference>
<keyword evidence="7" id="KW-0408">Iron</keyword>
<dbReference type="InterPro" id="IPR039261">
    <property type="entry name" value="FNR_nucleotide-bd"/>
</dbReference>
<keyword evidence="2" id="KW-0285">Flavoprotein</keyword>